<feature type="compositionally biased region" description="Basic and acidic residues" evidence="1">
    <location>
        <begin position="1"/>
        <end position="12"/>
    </location>
</feature>
<sequence length="77" mass="8903">MGRPGSPEDVRTHSRPPRRRGESLASAPEREPLRGGTRWHGRPRGWSMCNAWKPPIPSHEFFRYYLGMKSAHVFMDS</sequence>
<accession>A0A225DJK4</accession>
<dbReference type="Proteomes" id="UP000214646">
    <property type="component" value="Unassembled WGS sequence"/>
</dbReference>
<evidence type="ECO:0000313" key="3">
    <source>
        <dbReference type="Proteomes" id="UP000214646"/>
    </source>
</evidence>
<proteinExistence type="predicted"/>
<dbReference type="AlphaFoldDB" id="A0A225DJK4"/>
<feature type="region of interest" description="Disordered" evidence="1">
    <location>
        <begin position="1"/>
        <end position="44"/>
    </location>
</feature>
<evidence type="ECO:0000256" key="1">
    <source>
        <dbReference type="SAM" id="MobiDB-lite"/>
    </source>
</evidence>
<organism evidence="2 3">
    <name type="scientific">Fimbriiglobus ruber</name>
    <dbReference type="NCBI Taxonomy" id="1908690"/>
    <lineage>
        <taxon>Bacteria</taxon>
        <taxon>Pseudomonadati</taxon>
        <taxon>Planctomycetota</taxon>
        <taxon>Planctomycetia</taxon>
        <taxon>Gemmatales</taxon>
        <taxon>Gemmataceae</taxon>
        <taxon>Fimbriiglobus</taxon>
    </lineage>
</organism>
<comment type="caution">
    <text evidence="2">The sequence shown here is derived from an EMBL/GenBank/DDBJ whole genome shotgun (WGS) entry which is preliminary data.</text>
</comment>
<keyword evidence="3" id="KW-1185">Reference proteome</keyword>
<evidence type="ECO:0000313" key="2">
    <source>
        <dbReference type="EMBL" id="OWK36575.1"/>
    </source>
</evidence>
<gene>
    <name evidence="2" type="ORF">FRUB_09138</name>
</gene>
<dbReference type="EMBL" id="NIDE01000017">
    <property type="protein sequence ID" value="OWK36575.1"/>
    <property type="molecule type" value="Genomic_DNA"/>
</dbReference>
<name>A0A225DJK4_9BACT</name>
<protein>
    <submittedName>
        <fullName evidence="2">Uncharacterized protein</fullName>
    </submittedName>
</protein>
<reference evidence="3" key="1">
    <citation type="submission" date="2017-06" db="EMBL/GenBank/DDBJ databases">
        <title>Genome analysis of Fimbriiglobus ruber SP5, the first member of the order Planctomycetales with confirmed chitinolytic capability.</title>
        <authorList>
            <person name="Ravin N.V."/>
            <person name="Rakitin A.L."/>
            <person name="Ivanova A.A."/>
            <person name="Beletsky A.V."/>
            <person name="Kulichevskaya I.S."/>
            <person name="Mardanov A.V."/>
            <person name="Dedysh S.N."/>
        </authorList>
    </citation>
    <scope>NUCLEOTIDE SEQUENCE [LARGE SCALE GENOMIC DNA]</scope>
    <source>
        <strain evidence="3">SP5</strain>
    </source>
</reference>